<dbReference type="AlphaFoldDB" id="A0A182D4I6"/>
<proteinExistence type="predicted"/>
<organism evidence="1">
    <name type="scientific">Blastochloris viridis</name>
    <name type="common">Rhodopseudomonas viridis</name>
    <dbReference type="NCBI Taxonomy" id="1079"/>
    <lineage>
        <taxon>Bacteria</taxon>
        <taxon>Pseudomonadati</taxon>
        <taxon>Pseudomonadota</taxon>
        <taxon>Alphaproteobacteria</taxon>
        <taxon>Hyphomicrobiales</taxon>
        <taxon>Blastochloridaceae</taxon>
        <taxon>Blastochloris</taxon>
    </lineage>
</organism>
<sequence>MASYDFLTCKLFLYGTTSLQFHPREFIRIHLRYKAQP</sequence>
<gene>
    <name evidence="1" type="ORF">BV133_2766</name>
</gene>
<accession>A0A182D4I6</accession>
<dbReference type="EMBL" id="AP014854">
    <property type="protein sequence ID" value="BAS00360.1"/>
    <property type="molecule type" value="Genomic_DNA"/>
</dbReference>
<reference evidence="1" key="1">
    <citation type="journal article" date="2015" name="Genome Announc.">
        <title>Complete Genome Sequence of the Bacteriochlorophyll b-Producing Photosynthetic Bacterium Blastochloris viridis.</title>
        <authorList>
            <person name="Tsukatani Y."/>
            <person name="Hirose Y."/>
            <person name="Harada J."/>
            <person name="Misawa N."/>
            <person name="Mori K."/>
            <person name="Inoue K."/>
            <person name="Tamiaki H."/>
        </authorList>
    </citation>
    <scope>NUCLEOTIDE SEQUENCE [LARGE SCALE GENOMIC DNA]</scope>
    <source>
        <strain evidence="1">DSM 133</strain>
    </source>
</reference>
<evidence type="ECO:0000313" key="1">
    <source>
        <dbReference type="EMBL" id="BAS00360.1"/>
    </source>
</evidence>
<protein>
    <submittedName>
        <fullName evidence="1">Uncharacterized protein</fullName>
    </submittedName>
</protein>
<name>A0A182D4I6_BLAVI</name>